<dbReference type="SMART" id="SM00256">
    <property type="entry name" value="FBOX"/>
    <property type="match status" value="1"/>
</dbReference>
<evidence type="ECO:0000313" key="3">
    <source>
        <dbReference type="Proteomes" id="UP001454036"/>
    </source>
</evidence>
<dbReference type="AlphaFoldDB" id="A0AAV3RXB7"/>
<dbReference type="PANTHER" id="PTHR31111:SF125">
    <property type="entry name" value="F-BOX PROTEIN CPR30-LIKE"/>
    <property type="match status" value="1"/>
</dbReference>
<dbReference type="NCBIfam" id="TIGR01640">
    <property type="entry name" value="F_box_assoc_1"/>
    <property type="match status" value="1"/>
</dbReference>
<evidence type="ECO:0000313" key="2">
    <source>
        <dbReference type="EMBL" id="GAA0185579.1"/>
    </source>
</evidence>
<gene>
    <name evidence="2" type="ORF">LIER_32867</name>
</gene>
<dbReference type="PANTHER" id="PTHR31111">
    <property type="entry name" value="BNAA05G37150D PROTEIN-RELATED"/>
    <property type="match status" value="1"/>
</dbReference>
<dbReference type="Pfam" id="PF00646">
    <property type="entry name" value="F-box"/>
    <property type="match status" value="1"/>
</dbReference>
<sequence length="340" mass="39557">MLKHNQTAAVSEQINKKKLRAGLLLPDDLIVEILSWLPPKCAGRCKVVCKLWQAIIQSRHFIEQHMQRQDYIVVYPPTRLSPPLPVWPPDQQPFEYLFYLRGLLLERNMIRKRSYRIRNYGTNQVFELPDLIECLISGSMCYLPTSDDYKVSILHWKENDTDIDLKVLTKGTDVTWRCIEIPALLSCSKNNGDKVSSITIGSVSYITKSSQSGLKMMAFQIEDERFVEISLPWRVRFCAIGSLFFPMSWDRDFCIGRMVGEELHIWVLQDYKTSKWDERKIAFPSEVYPRLIPHCIFSGEVLVLIVPPITRMLQVDYNMKTKTAHTTRIYHTLRPSLVSL</sequence>
<comment type="caution">
    <text evidence="2">The sequence shown here is derived from an EMBL/GenBank/DDBJ whole genome shotgun (WGS) entry which is preliminary data.</text>
</comment>
<evidence type="ECO:0000259" key="1">
    <source>
        <dbReference type="SMART" id="SM00256"/>
    </source>
</evidence>
<protein>
    <recommendedName>
        <fullName evidence="1">F-box domain-containing protein</fullName>
    </recommendedName>
</protein>
<accession>A0AAV3RXB7</accession>
<dbReference type="Gene3D" id="1.20.1280.50">
    <property type="match status" value="1"/>
</dbReference>
<reference evidence="2 3" key="1">
    <citation type="submission" date="2024-01" db="EMBL/GenBank/DDBJ databases">
        <title>The complete chloroplast genome sequence of Lithospermum erythrorhizon: insights into the phylogenetic relationship among Boraginaceae species and the maternal lineages of purple gromwells.</title>
        <authorList>
            <person name="Okada T."/>
            <person name="Watanabe K."/>
        </authorList>
    </citation>
    <scope>NUCLEOTIDE SEQUENCE [LARGE SCALE GENOMIC DNA]</scope>
</reference>
<keyword evidence="3" id="KW-1185">Reference proteome</keyword>
<dbReference type="InterPro" id="IPR036047">
    <property type="entry name" value="F-box-like_dom_sf"/>
</dbReference>
<dbReference type="CDD" id="cd22157">
    <property type="entry name" value="F-box_AtFBW1-like"/>
    <property type="match status" value="1"/>
</dbReference>
<dbReference type="Proteomes" id="UP001454036">
    <property type="component" value="Unassembled WGS sequence"/>
</dbReference>
<proteinExistence type="predicted"/>
<name>A0AAV3RXB7_LITER</name>
<dbReference type="SUPFAM" id="SSF81383">
    <property type="entry name" value="F-box domain"/>
    <property type="match status" value="1"/>
</dbReference>
<dbReference type="InterPro" id="IPR017451">
    <property type="entry name" value="F-box-assoc_interact_dom"/>
</dbReference>
<dbReference type="InterPro" id="IPR001810">
    <property type="entry name" value="F-box_dom"/>
</dbReference>
<dbReference type="EMBL" id="BAABME010012843">
    <property type="protein sequence ID" value="GAA0185579.1"/>
    <property type="molecule type" value="Genomic_DNA"/>
</dbReference>
<feature type="domain" description="F-box" evidence="1">
    <location>
        <begin position="25"/>
        <end position="65"/>
    </location>
</feature>
<organism evidence="2 3">
    <name type="scientific">Lithospermum erythrorhizon</name>
    <name type="common">Purple gromwell</name>
    <name type="synonym">Lithospermum officinale var. erythrorhizon</name>
    <dbReference type="NCBI Taxonomy" id="34254"/>
    <lineage>
        <taxon>Eukaryota</taxon>
        <taxon>Viridiplantae</taxon>
        <taxon>Streptophyta</taxon>
        <taxon>Embryophyta</taxon>
        <taxon>Tracheophyta</taxon>
        <taxon>Spermatophyta</taxon>
        <taxon>Magnoliopsida</taxon>
        <taxon>eudicotyledons</taxon>
        <taxon>Gunneridae</taxon>
        <taxon>Pentapetalae</taxon>
        <taxon>asterids</taxon>
        <taxon>lamiids</taxon>
        <taxon>Boraginales</taxon>
        <taxon>Boraginaceae</taxon>
        <taxon>Boraginoideae</taxon>
        <taxon>Lithospermeae</taxon>
        <taxon>Lithospermum</taxon>
    </lineage>
</organism>
<dbReference type="Pfam" id="PF08268">
    <property type="entry name" value="FBA_3"/>
    <property type="match status" value="1"/>
</dbReference>
<dbReference type="InterPro" id="IPR013187">
    <property type="entry name" value="F-box-assoc_dom_typ3"/>
</dbReference>